<reference evidence="2 3" key="1">
    <citation type="submission" date="2018-06" db="EMBL/GenBank/DDBJ databases">
        <authorList>
            <consortium name="Pathogen Informatics"/>
            <person name="Doyle S."/>
        </authorList>
    </citation>
    <scope>NUCLEOTIDE SEQUENCE [LARGE SCALE GENOMIC DNA]</scope>
    <source>
        <strain evidence="2 3">NCTC11862</strain>
    </source>
</reference>
<dbReference type="Gene3D" id="1.20.120.1870">
    <property type="entry name" value="Fic/DOC protein, Fido domain"/>
    <property type="match status" value="1"/>
</dbReference>
<evidence type="ECO:0000313" key="3">
    <source>
        <dbReference type="Proteomes" id="UP000254467"/>
    </source>
</evidence>
<name>A0A376CK64_9CORY</name>
<feature type="domain" description="Fido" evidence="1">
    <location>
        <begin position="28"/>
        <end position="83"/>
    </location>
</feature>
<gene>
    <name evidence="2" type="ORF">NCTC11862_00234</name>
</gene>
<accession>A0A376CK64</accession>
<organism evidence="2 3">
    <name type="scientific">Corynebacterium pilosum</name>
    <dbReference type="NCBI Taxonomy" id="35756"/>
    <lineage>
        <taxon>Bacteria</taxon>
        <taxon>Bacillati</taxon>
        <taxon>Actinomycetota</taxon>
        <taxon>Actinomycetes</taxon>
        <taxon>Mycobacteriales</taxon>
        <taxon>Corynebacteriaceae</taxon>
        <taxon>Corynebacterium</taxon>
    </lineage>
</organism>
<evidence type="ECO:0000313" key="2">
    <source>
        <dbReference type="EMBL" id="STC68479.1"/>
    </source>
</evidence>
<dbReference type="Proteomes" id="UP000254467">
    <property type="component" value="Unassembled WGS sequence"/>
</dbReference>
<dbReference type="OrthoDB" id="9802752at2"/>
<sequence length="227" mass="24837">MIDYLSGDDVIVAGTAACGFEPLITQPAQFEANVARPATMYFGQEAFPTLWTKASALLHSFATTQTLADGNKRTAWASCWLMLRLNHAIGSFTNPLNTNAAEDLVHRVALGRCSIEEIADTLHQFVYPQLGIYGKLPAGFQISRNLSEFGQSMVGVGKIPDGTSLVYVYLANLDSSILKIVMTPAEARNFAKHIYSLVEHRDNSETVRSFELSVQGFLHHSDLANGI</sequence>
<dbReference type="EMBL" id="UFXQ01000001">
    <property type="protein sequence ID" value="STC68479.1"/>
    <property type="molecule type" value="Genomic_DNA"/>
</dbReference>
<evidence type="ECO:0000259" key="1">
    <source>
        <dbReference type="Pfam" id="PF02661"/>
    </source>
</evidence>
<dbReference type="InterPro" id="IPR053737">
    <property type="entry name" value="Type_II_TA_Toxin"/>
</dbReference>
<keyword evidence="3" id="KW-1185">Reference proteome</keyword>
<proteinExistence type="predicted"/>
<dbReference type="AlphaFoldDB" id="A0A376CK64"/>
<dbReference type="RefSeq" id="WP_018580660.1">
    <property type="nucleotide sequence ID" value="NZ_LDYD01000006.1"/>
</dbReference>
<protein>
    <recommendedName>
        <fullName evidence="1">Fido domain-containing protein</fullName>
    </recommendedName>
</protein>
<dbReference type="Pfam" id="PF02661">
    <property type="entry name" value="Fic"/>
    <property type="match status" value="1"/>
</dbReference>
<dbReference type="InterPro" id="IPR003812">
    <property type="entry name" value="Fido"/>
</dbReference>